<sequence>MKNLATLAALALLAAPAAAQDLSPADAIGTWTGDLALPNGMSLPIEFQVSDEDADGVLEAQAYSRAQTDQPLPVDGVALEDDVLTITIGAVGAAYEGTWNGEAFVGTFSQGGTELPLTLTQAE</sequence>
<reference evidence="2" key="1">
    <citation type="submission" date="2022-06" db="EMBL/GenBank/DDBJ databases">
        <title>Sphingomicrobium sedimins sp. nov., a marine bacterium isolated from tidal flat.</title>
        <authorList>
            <person name="Kim C.-H."/>
            <person name="Yoo Y."/>
            <person name="Kim J.-J."/>
        </authorList>
    </citation>
    <scope>NUCLEOTIDE SEQUENCE</scope>
    <source>
        <strain evidence="2">GRR-S6-50</strain>
    </source>
</reference>
<keyword evidence="1" id="KW-0732">Signal</keyword>
<evidence type="ECO:0000313" key="3">
    <source>
        <dbReference type="Proteomes" id="UP001155128"/>
    </source>
</evidence>
<organism evidence="2 3">
    <name type="scientific">Sphingomicrobium sediminis</name>
    <dbReference type="NCBI Taxonomy" id="2950949"/>
    <lineage>
        <taxon>Bacteria</taxon>
        <taxon>Pseudomonadati</taxon>
        <taxon>Pseudomonadota</taxon>
        <taxon>Alphaproteobacteria</taxon>
        <taxon>Sphingomonadales</taxon>
        <taxon>Sphingomonadaceae</taxon>
        <taxon>Sphingomicrobium</taxon>
    </lineage>
</organism>
<name>A0A9X2EFE1_9SPHN</name>
<gene>
    <name evidence="2" type="ORF">NDO55_01785</name>
</gene>
<dbReference type="RefSeq" id="WP_252111854.1">
    <property type="nucleotide sequence ID" value="NZ_JAMSHT010000001.1"/>
</dbReference>
<evidence type="ECO:0000256" key="1">
    <source>
        <dbReference type="SAM" id="SignalP"/>
    </source>
</evidence>
<evidence type="ECO:0000313" key="2">
    <source>
        <dbReference type="EMBL" id="MCM8556550.1"/>
    </source>
</evidence>
<keyword evidence="3" id="KW-1185">Reference proteome</keyword>
<dbReference type="EMBL" id="JAMSHT010000001">
    <property type="protein sequence ID" value="MCM8556550.1"/>
    <property type="molecule type" value="Genomic_DNA"/>
</dbReference>
<protein>
    <submittedName>
        <fullName evidence="2">Uncharacterized protein</fullName>
    </submittedName>
</protein>
<proteinExistence type="predicted"/>
<feature type="chain" id="PRO_5040777965" evidence="1">
    <location>
        <begin position="20"/>
        <end position="123"/>
    </location>
</feature>
<accession>A0A9X2EFE1</accession>
<dbReference type="Proteomes" id="UP001155128">
    <property type="component" value="Unassembled WGS sequence"/>
</dbReference>
<dbReference type="AlphaFoldDB" id="A0A9X2EFE1"/>
<comment type="caution">
    <text evidence="2">The sequence shown here is derived from an EMBL/GenBank/DDBJ whole genome shotgun (WGS) entry which is preliminary data.</text>
</comment>
<feature type="signal peptide" evidence="1">
    <location>
        <begin position="1"/>
        <end position="19"/>
    </location>
</feature>